<feature type="compositionally biased region" description="Basic and acidic residues" evidence="9">
    <location>
        <begin position="334"/>
        <end position="344"/>
    </location>
</feature>
<dbReference type="OMA" id="PTKPRIM"/>
<feature type="region of interest" description="Disordered" evidence="9">
    <location>
        <begin position="135"/>
        <end position="158"/>
    </location>
</feature>
<feature type="compositionally biased region" description="Polar residues" evidence="9">
    <location>
        <begin position="40"/>
        <end position="57"/>
    </location>
</feature>
<feature type="compositionally biased region" description="Basic and acidic residues" evidence="9">
    <location>
        <begin position="103"/>
        <end position="116"/>
    </location>
</feature>
<gene>
    <name evidence="10" type="ORF">B7463_g3110</name>
</gene>
<dbReference type="InterPro" id="IPR013734">
    <property type="entry name" value="TF_Nrm1/Whi5"/>
</dbReference>
<protein>
    <submittedName>
        <fullName evidence="10">Uncharacterized protein</fullName>
    </submittedName>
</protein>
<comment type="subcellular location">
    <subcellularLocation>
        <location evidence="2">Cytoplasm</location>
    </subcellularLocation>
    <subcellularLocation>
        <location evidence="1">Nucleus</location>
    </subcellularLocation>
</comment>
<sequence length="368" mass="39847">MASQTPRRVVLGSLDVNVNTPSKRAVSPSSSPLKAAARPQISSQLVQTPSAVQAQQQGELAREGGLAGAKRGRDLGEDRELSPKKLRAGSDPEESPEEIGSESGRRGMGEGEERSEVFGGGLWSVDTMFHHSNHDELAPLSSSPRAALLSSPSTQGAMNESLDMNVTQDTIITEPDIPAVEVLVAAPSPPAPSPAVPVTMSQAQLRERAQALRLRLSLASYKIRTNQTDVPLSRLQVRSTSPRLPPRSFTRPKMGSSHVSRQVRQPIIPDIKIQRPSSKSQPSSDSDQHPPSSPPTFHVPYSILTAGQDISLPQDHKADDPEDQRQLVTPISPRKNEEMLDPRLRSPISKTEYPEKLTGSPAREQIAN</sequence>
<evidence type="ECO:0000256" key="4">
    <source>
        <dbReference type="ARBA" id="ARBA00022490"/>
    </source>
</evidence>
<keyword evidence="6" id="KW-0805">Transcription regulation</keyword>
<feature type="compositionally biased region" description="Low complexity" evidence="9">
    <location>
        <begin position="276"/>
        <end position="285"/>
    </location>
</feature>
<proteinExistence type="inferred from homology"/>
<keyword evidence="8" id="KW-0539">Nucleus</keyword>
<comment type="caution">
    <text evidence="10">The sequence shown here is derived from an EMBL/GenBank/DDBJ whole genome shotgun (WGS) entry which is preliminary data.</text>
</comment>
<evidence type="ECO:0000256" key="3">
    <source>
        <dbReference type="ARBA" id="ARBA00006922"/>
    </source>
</evidence>
<keyword evidence="4" id="KW-0963">Cytoplasm</keyword>
<accession>A0A3E2HJ83</accession>
<evidence type="ECO:0000313" key="10">
    <source>
        <dbReference type="EMBL" id="RFU33232.1"/>
    </source>
</evidence>
<feature type="compositionally biased region" description="Basic and acidic residues" evidence="9">
    <location>
        <begin position="314"/>
        <end position="325"/>
    </location>
</feature>
<dbReference type="AlphaFoldDB" id="A0A3E2HJ83"/>
<feature type="region of interest" description="Disordered" evidence="9">
    <location>
        <begin position="1"/>
        <end position="119"/>
    </location>
</feature>
<dbReference type="OrthoDB" id="5345625at2759"/>
<feature type="region of interest" description="Disordered" evidence="9">
    <location>
        <begin position="232"/>
        <end position="368"/>
    </location>
</feature>
<evidence type="ECO:0000256" key="2">
    <source>
        <dbReference type="ARBA" id="ARBA00004496"/>
    </source>
</evidence>
<feature type="non-terminal residue" evidence="10">
    <location>
        <position position="368"/>
    </location>
</feature>
<feature type="compositionally biased region" description="Acidic residues" evidence="9">
    <location>
        <begin position="91"/>
        <end position="100"/>
    </location>
</feature>
<feature type="compositionally biased region" description="Basic and acidic residues" evidence="9">
    <location>
        <begin position="71"/>
        <end position="83"/>
    </location>
</feature>
<name>A0A3E2HJ83_SCYLI</name>
<dbReference type="GO" id="GO:0005737">
    <property type="term" value="C:cytoplasm"/>
    <property type="evidence" value="ECO:0007669"/>
    <property type="project" value="UniProtKB-SubCell"/>
</dbReference>
<keyword evidence="7" id="KW-0804">Transcription</keyword>
<reference evidence="10 11" key="1">
    <citation type="submission" date="2018-05" db="EMBL/GenBank/DDBJ databases">
        <title>Draft genome sequence of Scytalidium lignicola DSM 105466, a ubiquitous saprotrophic fungus.</title>
        <authorList>
            <person name="Buettner E."/>
            <person name="Gebauer A.M."/>
            <person name="Hofrichter M."/>
            <person name="Liers C."/>
            <person name="Kellner H."/>
        </authorList>
    </citation>
    <scope>NUCLEOTIDE SEQUENCE [LARGE SCALE GENOMIC DNA]</scope>
    <source>
        <strain evidence="10 11">DSM 105466</strain>
    </source>
</reference>
<evidence type="ECO:0000256" key="7">
    <source>
        <dbReference type="ARBA" id="ARBA00023163"/>
    </source>
</evidence>
<dbReference type="GO" id="GO:0005634">
    <property type="term" value="C:nucleus"/>
    <property type="evidence" value="ECO:0007669"/>
    <property type="project" value="UniProtKB-SubCell"/>
</dbReference>
<evidence type="ECO:0000256" key="5">
    <source>
        <dbReference type="ARBA" id="ARBA00022491"/>
    </source>
</evidence>
<dbReference type="Pfam" id="PF08528">
    <property type="entry name" value="Whi5"/>
    <property type="match status" value="1"/>
</dbReference>
<evidence type="ECO:0000313" key="11">
    <source>
        <dbReference type="Proteomes" id="UP000258309"/>
    </source>
</evidence>
<evidence type="ECO:0000256" key="8">
    <source>
        <dbReference type="ARBA" id="ARBA00023242"/>
    </source>
</evidence>
<feature type="compositionally biased region" description="Polar residues" evidence="9">
    <location>
        <begin position="232"/>
        <end position="242"/>
    </location>
</feature>
<evidence type="ECO:0000256" key="1">
    <source>
        <dbReference type="ARBA" id="ARBA00004123"/>
    </source>
</evidence>
<keyword evidence="11" id="KW-1185">Reference proteome</keyword>
<comment type="similarity">
    <text evidence="3">Belongs to the WHI5/NRM1 family.</text>
</comment>
<dbReference type="EMBL" id="NCSJ02000039">
    <property type="protein sequence ID" value="RFU33232.1"/>
    <property type="molecule type" value="Genomic_DNA"/>
</dbReference>
<organism evidence="10 11">
    <name type="scientific">Scytalidium lignicola</name>
    <name type="common">Hyphomycete</name>
    <dbReference type="NCBI Taxonomy" id="5539"/>
    <lineage>
        <taxon>Eukaryota</taxon>
        <taxon>Fungi</taxon>
        <taxon>Dikarya</taxon>
        <taxon>Ascomycota</taxon>
        <taxon>Pezizomycotina</taxon>
        <taxon>Leotiomycetes</taxon>
        <taxon>Leotiomycetes incertae sedis</taxon>
        <taxon>Scytalidium</taxon>
    </lineage>
</organism>
<dbReference type="Proteomes" id="UP000258309">
    <property type="component" value="Unassembled WGS sequence"/>
</dbReference>
<feature type="compositionally biased region" description="Polar residues" evidence="9">
    <location>
        <begin position="16"/>
        <end position="32"/>
    </location>
</feature>
<evidence type="ECO:0000256" key="6">
    <source>
        <dbReference type="ARBA" id="ARBA00023015"/>
    </source>
</evidence>
<feature type="non-terminal residue" evidence="10">
    <location>
        <position position="1"/>
    </location>
</feature>
<feature type="compositionally biased region" description="Low complexity" evidence="9">
    <location>
        <begin position="138"/>
        <end position="153"/>
    </location>
</feature>
<keyword evidence="5" id="KW-0678">Repressor</keyword>
<evidence type="ECO:0000256" key="9">
    <source>
        <dbReference type="SAM" id="MobiDB-lite"/>
    </source>
</evidence>